<evidence type="ECO:0000313" key="2">
    <source>
        <dbReference type="EMBL" id="RPA74658.1"/>
    </source>
</evidence>
<dbReference type="SUPFAM" id="SSF52540">
    <property type="entry name" value="P-loop containing nucleoside triphosphate hydrolases"/>
    <property type="match status" value="1"/>
</dbReference>
<dbReference type="Pfam" id="PF00931">
    <property type="entry name" value="NB-ARC"/>
    <property type="match status" value="1"/>
</dbReference>
<dbReference type="PANTHER" id="PTHR46082">
    <property type="entry name" value="ATP/GTP-BINDING PROTEIN-RELATED"/>
    <property type="match status" value="1"/>
</dbReference>
<gene>
    <name evidence="2" type="ORF">BJ508DRAFT_332878</name>
</gene>
<reference evidence="2 3" key="1">
    <citation type="journal article" date="2018" name="Nat. Ecol. Evol.">
        <title>Pezizomycetes genomes reveal the molecular basis of ectomycorrhizal truffle lifestyle.</title>
        <authorList>
            <person name="Murat C."/>
            <person name="Payen T."/>
            <person name="Noel B."/>
            <person name="Kuo A."/>
            <person name="Morin E."/>
            <person name="Chen J."/>
            <person name="Kohler A."/>
            <person name="Krizsan K."/>
            <person name="Balestrini R."/>
            <person name="Da Silva C."/>
            <person name="Montanini B."/>
            <person name="Hainaut M."/>
            <person name="Levati E."/>
            <person name="Barry K.W."/>
            <person name="Belfiori B."/>
            <person name="Cichocki N."/>
            <person name="Clum A."/>
            <person name="Dockter R.B."/>
            <person name="Fauchery L."/>
            <person name="Guy J."/>
            <person name="Iotti M."/>
            <person name="Le Tacon F."/>
            <person name="Lindquist E.A."/>
            <person name="Lipzen A."/>
            <person name="Malagnac F."/>
            <person name="Mello A."/>
            <person name="Molinier V."/>
            <person name="Miyauchi S."/>
            <person name="Poulain J."/>
            <person name="Riccioni C."/>
            <person name="Rubini A."/>
            <person name="Sitrit Y."/>
            <person name="Splivallo R."/>
            <person name="Traeger S."/>
            <person name="Wang M."/>
            <person name="Zifcakova L."/>
            <person name="Wipf D."/>
            <person name="Zambonelli A."/>
            <person name="Paolocci F."/>
            <person name="Nowrousian M."/>
            <person name="Ottonello S."/>
            <person name="Baldrian P."/>
            <person name="Spatafora J.W."/>
            <person name="Henrissat B."/>
            <person name="Nagy L.G."/>
            <person name="Aury J.M."/>
            <person name="Wincker P."/>
            <person name="Grigoriev I.V."/>
            <person name="Bonfante P."/>
            <person name="Martin F.M."/>
        </authorList>
    </citation>
    <scope>NUCLEOTIDE SEQUENCE [LARGE SCALE GENOMIC DNA]</scope>
    <source>
        <strain evidence="2 3">RN42</strain>
    </source>
</reference>
<evidence type="ECO:0000313" key="3">
    <source>
        <dbReference type="Proteomes" id="UP000275078"/>
    </source>
</evidence>
<dbReference type="OrthoDB" id="20872at2759"/>
<dbReference type="Gene3D" id="3.40.50.1580">
    <property type="entry name" value="Nucleoside phosphorylase domain"/>
    <property type="match status" value="1"/>
</dbReference>
<dbReference type="GO" id="GO:0043531">
    <property type="term" value="F:ADP binding"/>
    <property type="evidence" value="ECO:0007669"/>
    <property type="project" value="InterPro"/>
</dbReference>
<dbReference type="EMBL" id="ML119784">
    <property type="protein sequence ID" value="RPA74658.1"/>
    <property type="molecule type" value="Genomic_DNA"/>
</dbReference>
<feature type="domain" description="NB-ARC" evidence="1">
    <location>
        <begin position="359"/>
        <end position="528"/>
    </location>
</feature>
<dbReference type="STRING" id="1160509.A0A3N4HQ79"/>
<dbReference type="GO" id="GO:0003824">
    <property type="term" value="F:catalytic activity"/>
    <property type="evidence" value="ECO:0007669"/>
    <property type="project" value="InterPro"/>
</dbReference>
<sequence>MNSSSFSNDEYTIAWICALPEELEAALFMLDERHEPPQTHDEYDENIYELGTIWRHKVVITCLPRGGLSPATRCVERFSRAFRKIRCWFMVGIGGGVPGGKVDIRLGDVVVSVPSDDSSGIIQFDKGKYGRDGFTRTGVLDSPRELLLNAVNHFGRCPQVKALLDIAKMLPALPKKASEQKGWLHQGMDNDVLYCCYSTGSRCTCDSENCDDKGRIARAPRENYNPKVFRGIIGSSNAVIKDAWTREQLREKHNILCVETEAAGLMESQKFLIVRGIADYADWHKNDDWQQYAALMAATYTRELLRVVPVVRSGVPLPRERIFTVPFGRNLGFVGRAKYIADVESGLALATPRDFCAKVALVGLGGIGKTHIAIEIAYRISNLAKGDHVSLPFHLDIFWINASTYDSFCLAYCKIADKGLKRIADRQLQQDTVEKALEAITEYLEAPESGKWLLIVDGADNPNIWSAKNADTNSLFSYLPRRNGSGSILFTTRNRKNAVDLAANGKVLEVEAMSQEEAVELFISRVTKHGPCAELSVENLELAPKAVETLCFLPLAICQAAAYIRSRAYSVKSYMLEYDDTEEDILVVLSEDFDDDGRSYAKGRNAIATTWFITFEFIKRHSPSAIRLLLQMACLDPSSSSPQAYWEDFLMFASSLNNNQLSKKVPTTTMTIGLADYDRRPQRARSITTSGGEADYDE</sequence>
<accession>A0A3N4HQ79</accession>
<dbReference type="InterPro" id="IPR027417">
    <property type="entry name" value="P-loop_NTPase"/>
</dbReference>
<protein>
    <submittedName>
        <fullName evidence="2">Purine and uridine phosphorylase</fullName>
    </submittedName>
</protein>
<dbReference type="Gene3D" id="3.40.50.300">
    <property type="entry name" value="P-loop containing nucleotide triphosphate hydrolases"/>
    <property type="match status" value="1"/>
</dbReference>
<dbReference type="Proteomes" id="UP000275078">
    <property type="component" value="Unassembled WGS sequence"/>
</dbReference>
<name>A0A3N4HQ79_ASCIM</name>
<dbReference type="InterPro" id="IPR053137">
    <property type="entry name" value="NLR-like"/>
</dbReference>
<dbReference type="AlphaFoldDB" id="A0A3N4HQ79"/>
<dbReference type="GO" id="GO:0009116">
    <property type="term" value="P:nucleoside metabolic process"/>
    <property type="evidence" value="ECO:0007669"/>
    <property type="project" value="InterPro"/>
</dbReference>
<dbReference type="InterPro" id="IPR035994">
    <property type="entry name" value="Nucleoside_phosphorylase_sf"/>
</dbReference>
<organism evidence="2 3">
    <name type="scientific">Ascobolus immersus RN42</name>
    <dbReference type="NCBI Taxonomy" id="1160509"/>
    <lineage>
        <taxon>Eukaryota</taxon>
        <taxon>Fungi</taxon>
        <taxon>Dikarya</taxon>
        <taxon>Ascomycota</taxon>
        <taxon>Pezizomycotina</taxon>
        <taxon>Pezizomycetes</taxon>
        <taxon>Pezizales</taxon>
        <taxon>Ascobolaceae</taxon>
        <taxon>Ascobolus</taxon>
    </lineage>
</organism>
<dbReference type="InterPro" id="IPR002182">
    <property type="entry name" value="NB-ARC"/>
</dbReference>
<dbReference type="SUPFAM" id="SSF53167">
    <property type="entry name" value="Purine and uridine phosphorylases"/>
    <property type="match status" value="1"/>
</dbReference>
<dbReference type="PANTHER" id="PTHR46082:SF11">
    <property type="entry name" value="AAA+ ATPASE DOMAIN-CONTAINING PROTEIN-RELATED"/>
    <property type="match status" value="1"/>
</dbReference>
<evidence type="ECO:0000259" key="1">
    <source>
        <dbReference type="Pfam" id="PF00931"/>
    </source>
</evidence>
<proteinExistence type="predicted"/>
<keyword evidence="3" id="KW-1185">Reference proteome</keyword>